<protein>
    <submittedName>
        <fullName evidence="2">Uncharacterized protein</fullName>
    </submittedName>
</protein>
<organism evidence="2">
    <name type="scientific">Timema bartmani</name>
    <dbReference type="NCBI Taxonomy" id="61472"/>
    <lineage>
        <taxon>Eukaryota</taxon>
        <taxon>Metazoa</taxon>
        <taxon>Ecdysozoa</taxon>
        <taxon>Arthropoda</taxon>
        <taxon>Hexapoda</taxon>
        <taxon>Insecta</taxon>
        <taxon>Pterygota</taxon>
        <taxon>Neoptera</taxon>
        <taxon>Polyneoptera</taxon>
        <taxon>Phasmatodea</taxon>
        <taxon>Timematodea</taxon>
        <taxon>Timematoidea</taxon>
        <taxon>Timematidae</taxon>
        <taxon>Timema</taxon>
    </lineage>
</organism>
<reference evidence="2" key="1">
    <citation type="submission" date="2020-11" db="EMBL/GenBank/DDBJ databases">
        <authorList>
            <person name="Tran Van P."/>
        </authorList>
    </citation>
    <scope>NUCLEOTIDE SEQUENCE</scope>
</reference>
<sequence>MFTWLTENNLNRQELLQSLFYVALKKESTQNHNVAEMSVEELSILASVAFKTSTKIDHRVIEEMDDTSSLFTFLEDQGSVVDFSVIDDAESAVSSTPRPTKKKRAQPKDPAD</sequence>
<gene>
    <name evidence="2" type="ORF">TBIB3V08_LOCUS10026</name>
</gene>
<feature type="region of interest" description="Disordered" evidence="1">
    <location>
        <begin position="91"/>
        <end position="112"/>
    </location>
</feature>
<evidence type="ECO:0000256" key="1">
    <source>
        <dbReference type="SAM" id="MobiDB-lite"/>
    </source>
</evidence>
<accession>A0A7R9F669</accession>
<dbReference type="EMBL" id="OD569154">
    <property type="protein sequence ID" value="CAD7447719.1"/>
    <property type="molecule type" value="Genomic_DNA"/>
</dbReference>
<dbReference type="AlphaFoldDB" id="A0A7R9F669"/>
<proteinExistence type="predicted"/>
<name>A0A7R9F669_9NEOP</name>
<evidence type="ECO:0000313" key="2">
    <source>
        <dbReference type="EMBL" id="CAD7447719.1"/>
    </source>
</evidence>